<dbReference type="RefSeq" id="WP_283740570.1">
    <property type="nucleotide sequence ID" value="NZ_JASJEV010000005.1"/>
</dbReference>
<dbReference type="Pfam" id="PF13467">
    <property type="entry name" value="RHH_4"/>
    <property type="match status" value="1"/>
</dbReference>
<feature type="domain" description="Ribbon-helix-helix" evidence="1">
    <location>
        <begin position="6"/>
        <end position="68"/>
    </location>
</feature>
<dbReference type="EMBL" id="JASJEV010000005">
    <property type="protein sequence ID" value="MDJ1158585.1"/>
    <property type="molecule type" value="Genomic_DNA"/>
</dbReference>
<evidence type="ECO:0000259" key="1">
    <source>
        <dbReference type="Pfam" id="PF13467"/>
    </source>
</evidence>
<dbReference type="InterPro" id="IPR038268">
    <property type="entry name" value="RHH_sf"/>
</dbReference>
<comment type="caution">
    <text evidence="2">The sequence shown here is derived from an EMBL/GenBank/DDBJ whole genome shotgun (WGS) entry which is preliminary data.</text>
</comment>
<evidence type="ECO:0000313" key="2">
    <source>
        <dbReference type="EMBL" id="MDJ1158585.1"/>
    </source>
</evidence>
<dbReference type="Proteomes" id="UP001321492">
    <property type="component" value="Unassembled WGS sequence"/>
</dbReference>
<protein>
    <submittedName>
        <fullName evidence="2">Ribbon-helix-helix domain-containing protein</fullName>
    </submittedName>
</protein>
<keyword evidence="3" id="KW-1185">Reference proteome</keyword>
<sequence length="74" mass="8076">MKRGIAKRSVVVAGHRTSVSLEEPFWEALKSIAAERKQSLAEVVASIDSAREGNNLSSAIRLTVLEHYRKKAGA</sequence>
<proteinExistence type="predicted"/>
<gene>
    <name evidence="2" type="ORF">QNA08_10095</name>
</gene>
<dbReference type="InterPro" id="IPR027373">
    <property type="entry name" value="RHH_dom"/>
</dbReference>
<accession>A0ABT7AGU3</accession>
<organism evidence="2 3">
    <name type="scientific">Chelatococcus albus</name>
    <dbReference type="NCBI Taxonomy" id="3047466"/>
    <lineage>
        <taxon>Bacteria</taxon>
        <taxon>Pseudomonadati</taxon>
        <taxon>Pseudomonadota</taxon>
        <taxon>Alphaproteobacteria</taxon>
        <taxon>Hyphomicrobiales</taxon>
        <taxon>Chelatococcaceae</taxon>
        <taxon>Chelatococcus</taxon>
    </lineage>
</organism>
<reference evidence="2 3" key="1">
    <citation type="submission" date="2023-05" db="EMBL/GenBank/DDBJ databases">
        <title>Chelatococcus sp. nov., a moderately thermophilic bacterium isolated from hot spring microbial mat.</title>
        <authorList>
            <person name="Hu C.-J."/>
            <person name="Li W.-J."/>
        </authorList>
    </citation>
    <scope>NUCLEOTIDE SEQUENCE [LARGE SCALE GENOMIC DNA]</scope>
    <source>
        <strain evidence="2 3">SYSU G07232</strain>
    </source>
</reference>
<name>A0ABT7AGU3_9HYPH</name>
<dbReference type="Gene3D" id="1.10.3990.20">
    <property type="entry name" value="protein bp1543"/>
    <property type="match status" value="1"/>
</dbReference>
<evidence type="ECO:0000313" key="3">
    <source>
        <dbReference type="Proteomes" id="UP001321492"/>
    </source>
</evidence>